<dbReference type="InterPro" id="IPR013856">
    <property type="entry name" value="Peptidase_M4_domain"/>
</dbReference>
<sequence>MHADKYHKLFLFCFFNLITFYMRFSTQLQSSYRAPLQKWGIRLTTGALFLTTSSAFAQFQVNNQERAFYAKSKLGTIAREIRADGWIQFKDSFKEDPQRVATTYKEALGLGNNDELRLVESLKDEVEVTRYRYTQFHGKIPVEGSDFSIYATNGKAVSANGRLVPTLEGASINPSISEEEAFRLALAAVPAQQYDWQVKVHLRPGEVAATATKRPKGKLLYALTTADGNSAEARHQLAYRFDVMRIQPQGYDAVYIDAQTGKVLRITSLLHKGSCQNNMVDTWYNGNLYVGTWWDSGRNRYQLKDFCRGGYIYTKYSDNYGYQPTEFADGYFIEASGYEWAPLNTNWNWDFKAKSAASAHWSVQAAHWFFQNRFGRNGMPNYNRDTRVAVNNLQDNAYYYDYNGADYIVIGRFASLDNRSMAETDIVAHEFTHGVVRSSAGLAPGGESNALNESFADIFGEMVERSNSPTPDWAMGGRVGITRSFAREAGPSYGTEPAQVYQGLGWDWNGEPHRNGGVQNRWFYLLSVGGAGSFSVPVAGIGQDKAARIAYRNLTRYLGPNSTYSDARNGSIQSAIDLFGACSDEVTSTTNAWAAVGVGAPAPQSCATEITGTPQFCVENGQVVNATYSVQASSGATKDWYNSNSAFDFSGLGRADYVTLNQIPGYEDFTTLSVYIQYPNNPGANTWRYFDISSQVCRVQCKVCPEEYRPSAGVLSGNRDITVYPNPADATATVELRTLAETTTTVRLSDMLGRSVHVQTVPAGARIVTLDVAKLPVGSYVLSVTTASGTTTSRLHIRR</sequence>
<dbReference type="GO" id="GO:0046872">
    <property type="term" value="F:metal ion binding"/>
    <property type="evidence" value="ECO:0007669"/>
    <property type="project" value="UniProtKB-KW"/>
</dbReference>
<dbReference type="GO" id="GO:0004222">
    <property type="term" value="F:metalloendopeptidase activity"/>
    <property type="evidence" value="ECO:0007669"/>
    <property type="project" value="InterPro"/>
</dbReference>
<dbReference type="Gene3D" id="3.10.170.10">
    <property type="match status" value="1"/>
</dbReference>
<evidence type="ECO:0000259" key="12">
    <source>
        <dbReference type="Pfam" id="PF18962"/>
    </source>
</evidence>
<evidence type="ECO:0000256" key="5">
    <source>
        <dbReference type="ARBA" id="ARBA00022801"/>
    </source>
</evidence>
<dbReference type="PANTHER" id="PTHR33794">
    <property type="entry name" value="BACILLOLYSIN"/>
    <property type="match status" value="1"/>
</dbReference>
<feature type="domain" description="FTP" evidence="11">
    <location>
        <begin position="114"/>
        <end position="163"/>
    </location>
</feature>
<name>W8F8Z4_9BACT</name>
<accession>W8F8Z4</accession>
<dbReference type="InterPro" id="IPR023612">
    <property type="entry name" value="Peptidase_M4"/>
</dbReference>
<feature type="domain" description="Peptidase M4" evidence="9">
    <location>
        <begin position="297"/>
        <end position="436"/>
    </location>
</feature>
<dbReference type="HOGENOM" id="CLU_353269_0_0_10"/>
<dbReference type="InterPro" id="IPR001570">
    <property type="entry name" value="Peptidase_M4_C_domain"/>
</dbReference>
<evidence type="ECO:0000256" key="6">
    <source>
        <dbReference type="ARBA" id="ARBA00022833"/>
    </source>
</evidence>
<dbReference type="InterPro" id="IPR011096">
    <property type="entry name" value="FTP_domain"/>
</dbReference>
<dbReference type="PANTHER" id="PTHR33794:SF1">
    <property type="entry name" value="BACILLOLYSIN"/>
    <property type="match status" value="1"/>
</dbReference>
<evidence type="ECO:0000256" key="1">
    <source>
        <dbReference type="ARBA" id="ARBA00009388"/>
    </source>
</evidence>
<keyword evidence="4" id="KW-0732">Signal</keyword>
<evidence type="ECO:0008006" key="15">
    <source>
        <dbReference type="Google" id="ProtNLM"/>
    </source>
</evidence>
<keyword evidence="5" id="KW-0378">Hydrolase</keyword>
<dbReference type="Pfam" id="PF01447">
    <property type="entry name" value="Peptidase_M4"/>
    <property type="match status" value="1"/>
</dbReference>
<evidence type="ECO:0000256" key="7">
    <source>
        <dbReference type="ARBA" id="ARBA00023049"/>
    </source>
</evidence>
<evidence type="ECO:0000313" key="13">
    <source>
        <dbReference type="EMBL" id="AHJ98200.1"/>
    </source>
</evidence>
<dbReference type="CDD" id="cd09597">
    <property type="entry name" value="M4_TLP"/>
    <property type="match status" value="1"/>
</dbReference>
<feature type="domain" description="Peptidase M4 C-terminal" evidence="10">
    <location>
        <begin position="441"/>
        <end position="598"/>
    </location>
</feature>
<dbReference type="Proteomes" id="UP000019423">
    <property type="component" value="Chromosome"/>
</dbReference>
<reference evidence="13 14" key="1">
    <citation type="submission" date="2014-01" db="EMBL/GenBank/DDBJ databases">
        <title>Complete genome sequence of ionizing-radiation resistance bacterium Hymenobacter swuensis DY53.</title>
        <authorList>
            <person name="Jung J.-H."/>
            <person name="Jeong S.-W."/>
            <person name="Joe M.-H."/>
            <person name="Cho y.-j."/>
            <person name="Kim M.-K."/>
            <person name="Lim S.-Y."/>
        </authorList>
    </citation>
    <scope>NUCLEOTIDE SEQUENCE [LARGE SCALE GENOMIC DNA]</scope>
    <source>
        <strain evidence="13 14">DY53</strain>
    </source>
</reference>
<dbReference type="EMBL" id="CP007145">
    <property type="protein sequence ID" value="AHJ98200.1"/>
    <property type="molecule type" value="Genomic_DNA"/>
</dbReference>
<keyword evidence="3" id="KW-0479">Metal-binding</keyword>
<keyword evidence="6" id="KW-0862">Zinc</keyword>
<protein>
    <recommendedName>
        <fullName evidence="15">Bacillolysin</fullName>
    </recommendedName>
</protein>
<evidence type="ECO:0000256" key="8">
    <source>
        <dbReference type="PIRSR" id="PIRSR623612-1"/>
    </source>
</evidence>
<dbReference type="Gene3D" id="3.10.450.490">
    <property type="match status" value="1"/>
</dbReference>
<dbReference type="KEGG" id="hsw:Hsw_2605"/>
<feature type="active site" description="Proton donor" evidence="8">
    <location>
        <position position="513"/>
    </location>
</feature>
<dbReference type="AlphaFoldDB" id="W8F8Z4"/>
<organism evidence="13 14">
    <name type="scientific">Hymenobacter swuensis DY53</name>
    <dbReference type="NCBI Taxonomy" id="1227739"/>
    <lineage>
        <taxon>Bacteria</taxon>
        <taxon>Pseudomonadati</taxon>
        <taxon>Bacteroidota</taxon>
        <taxon>Cytophagia</taxon>
        <taxon>Cytophagales</taxon>
        <taxon>Hymenobacteraceae</taxon>
        <taxon>Hymenobacter</taxon>
    </lineage>
</organism>
<keyword evidence="7" id="KW-0482">Metalloprotease</keyword>
<feature type="active site" evidence="8">
    <location>
        <position position="430"/>
    </location>
</feature>
<evidence type="ECO:0000313" key="14">
    <source>
        <dbReference type="Proteomes" id="UP000019423"/>
    </source>
</evidence>
<dbReference type="Pfam" id="PF02868">
    <property type="entry name" value="Peptidase_M4_C"/>
    <property type="match status" value="1"/>
</dbReference>
<dbReference type="Pfam" id="PF07504">
    <property type="entry name" value="FTP"/>
    <property type="match status" value="1"/>
</dbReference>
<dbReference type="Gene3D" id="1.10.390.10">
    <property type="entry name" value="Neutral Protease Domain 2"/>
    <property type="match status" value="1"/>
</dbReference>
<keyword evidence="2" id="KW-0645">Protease</keyword>
<dbReference type="eggNOG" id="COG3227">
    <property type="taxonomic scope" value="Bacteria"/>
</dbReference>
<proteinExistence type="inferred from homology"/>
<evidence type="ECO:0000256" key="3">
    <source>
        <dbReference type="ARBA" id="ARBA00022723"/>
    </source>
</evidence>
<dbReference type="STRING" id="1227739.Hsw_2605"/>
<dbReference type="InterPro" id="IPR026444">
    <property type="entry name" value="Secre_tail"/>
</dbReference>
<dbReference type="GO" id="GO:0006508">
    <property type="term" value="P:proteolysis"/>
    <property type="evidence" value="ECO:0007669"/>
    <property type="project" value="UniProtKB-KW"/>
</dbReference>
<evidence type="ECO:0000259" key="11">
    <source>
        <dbReference type="Pfam" id="PF07504"/>
    </source>
</evidence>
<feature type="domain" description="Secretion system C-terminal sorting" evidence="12">
    <location>
        <begin position="723"/>
        <end position="797"/>
    </location>
</feature>
<comment type="similarity">
    <text evidence="1">Belongs to the peptidase M4 family.</text>
</comment>
<dbReference type="InterPro" id="IPR050728">
    <property type="entry name" value="Zinc_Metalloprotease_M4"/>
</dbReference>
<gene>
    <name evidence="13" type="ORF">Hsw_2605</name>
</gene>
<evidence type="ECO:0000256" key="2">
    <source>
        <dbReference type="ARBA" id="ARBA00022670"/>
    </source>
</evidence>
<dbReference type="Pfam" id="PF18962">
    <property type="entry name" value="Por_Secre_tail"/>
    <property type="match status" value="1"/>
</dbReference>
<dbReference type="PATRIC" id="fig|1227739.3.peg.2796"/>
<keyword evidence="14" id="KW-1185">Reference proteome</keyword>
<evidence type="ECO:0000256" key="4">
    <source>
        <dbReference type="ARBA" id="ARBA00022729"/>
    </source>
</evidence>
<dbReference type="PRINTS" id="PR00730">
    <property type="entry name" value="THERMOLYSIN"/>
</dbReference>
<dbReference type="InterPro" id="IPR027268">
    <property type="entry name" value="Peptidase_M4/M1_CTD_sf"/>
</dbReference>
<dbReference type="SUPFAM" id="SSF55486">
    <property type="entry name" value="Metalloproteases ('zincins'), catalytic domain"/>
    <property type="match status" value="1"/>
</dbReference>
<evidence type="ECO:0000259" key="9">
    <source>
        <dbReference type="Pfam" id="PF01447"/>
    </source>
</evidence>
<evidence type="ECO:0000259" key="10">
    <source>
        <dbReference type="Pfam" id="PF02868"/>
    </source>
</evidence>
<dbReference type="NCBIfam" id="TIGR04183">
    <property type="entry name" value="Por_Secre_tail"/>
    <property type="match status" value="1"/>
</dbReference>